<dbReference type="Gene3D" id="1.10.357.10">
    <property type="entry name" value="Tetracycline Repressor, domain 2"/>
    <property type="match status" value="1"/>
</dbReference>
<protein>
    <submittedName>
        <fullName evidence="5">Unannotated protein</fullName>
    </submittedName>
</protein>
<sequence>MEQRPNPTLDGFLAVIAERNAEAAEALSDGRRMRTERGRTAVVEALIDLVNEGNHPTVAQVAERAGVSDRTVFRYFPDREAMYTAAAVEVFPKVAHCVSLFPPDGPTEVRLRELLKLRVEITQIGGKLAQWVESDDKPSDLQRTIVALRVEHLRQQITIWLEPELASTDPSLVSVLNSMLNHWPIGMLLDEFSPEECVDALYSAIIKMFRSQSTALPTTRVTRTPIR</sequence>
<evidence type="ECO:0000313" key="5">
    <source>
        <dbReference type="EMBL" id="CAB4646366.1"/>
    </source>
</evidence>
<dbReference type="AlphaFoldDB" id="A0A6J6KAX9"/>
<proteinExistence type="predicted"/>
<dbReference type="PROSITE" id="PS50977">
    <property type="entry name" value="HTH_TETR_2"/>
    <property type="match status" value="1"/>
</dbReference>
<keyword evidence="2" id="KW-0238">DNA-binding</keyword>
<dbReference type="InterPro" id="IPR050109">
    <property type="entry name" value="HTH-type_TetR-like_transc_reg"/>
</dbReference>
<accession>A0A6J6KAX9</accession>
<feature type="domain" description="HTH tetR-type" evidence="4">
    <location>
        <begin position="36"/>
        <end position="94"/>
    </location>
</feature>
<evidence type="ECO:0000259" key="4">
    <source>
        <dbReference type="PROSITE" id="PS50977"/>
    </source>
</evidence>
<organism evidence="5">
    <name type="scientific">freshwater metagenome</name>
    <dbReference type="NCBI Taxonomy" id="449393"/>
    <lineage>
        <taxon>unclassified sequences</taxon>
        <taxon>metagenomes</taxon>
        <taxon>ecological metagenomes</taxon>
    </lineage>
</organism>
<gene>
    <name evidence="5" type="ORF">UFOPK2143_01020</name>
</gene>
<reference evidence="5" key="1">
    <citation type="submission" date="2020-05" db="EMBL/GenBank/DDBJ databases">
        <authorList>
            <person name="Chiriac C."/>
            <person name="Salcher M."/>
            <person name="Ghai R."/>
            <person name="Kavagutti S V."/>
        </authorList>
    </citation>
    <scope>NUCLEOTIDE SEQUENCE</scope>
</reference>
<dbReference type="SUPFAM" id="SSF46689">
    <property type="entry name" value="Homeodomain-like"/>
    <property type="match status" value="1"/>
</dbReference>
<dbReference type="EMBL" id="CAEZVV010000059">
    <property type="protein sequence ID" value="CAB4646366.1"/>
    <property type="molecule type" value="Genomic_DNA"/>
</dbReference>
<keyword evidence="3" id="KW-0804">Transcription</keyword>
<evidence type="ECO:0000256" key="3">
    <source>
        <dbReference type="ARBA" id="ARBA00023163"/>
    </source>
</evidence>
<dbReference type="PANTHER" id="PTHR30055:SF234">
    <property type="entry name" value="HTH-TYPE TRANSCRIPTIONAL REGULATOR BETI"/>
    <property type="match status" value="1"/>
</dbReference>
<dbReference type="InterPro" id="IPR009057">
    <property type="entry name" value="Homeodomain-like_sf"/>
</dbReference>
<dbReference type="GO" id="GO:0003700">
    <property type="term" value="F:DNA-binding transcription factor activity"/>
    <property type="evidence" value="ECO:0007669"/>
    <property type="project" value="TreeGrafter"/>
</dbReference>
<dbReference type="PANTHER" id="PTHR30055">
    <property type="entry name" value="HTH-TYPE TRANSCRIPTIONAL REGULATOR RUTR"/>
    <property type="match status" value="1"/>
</dbReference>
<evidence type="ECO:0000256" key="2">
    <source>
        <dbReference type="ARBA" id="ARBA00023125"/>
    </source>
</evidence>
<dbReference type="InterPro" id="IPR001647">
    <property type="entry name" value="HTH_TetR"/>
</dbReference>
<dbReference type="Pfam" id="PF00440">
    <property type="entry name" value="TetR_N"/>
    <property type="match status" value="1"/>
</dbReference>
<keyword evidence="1" id="KW-0805">Transcription regulation</keyword>
<evidence type="ECO:0000256" key="1">
    <source>
        <dbReference type="ARBA" id="ARBA00023015"/>
    </source>
</evidence>
<dbReference type="GO" id="GO:0000976">
    <property type="term" value="F:transcription cis-regulatory region binding"/>
    <property type="evidence" value="ECO:0007669"/>
    <property type="project" value="TreeGrafter"/>
</dbReference>
<name>A0A6J6KAX9_9ZZZZ</name>